<dbReference type="AlphaFoldDB" id="A0A157ZZS7"/>
<dbReference type="Proteomes" id="UP000054596">
    <property type="component" value="Unassembled WGS sequence"/>
</dbReference>
<gene>
    <name evidence="1" type="ORF">AWB82_01485</name>
</gene>
<evidence type="ECO:0000313" key="2">
    <source>
        <dbReference type="Proteomes" id="UP000054596"/>
    </source>
</evidence>
<reference evidence="1" key="1">
    <citation type="submission" date="2016-01" db="EMBL/GenBank/DDBJ databases">
        <authorList>
            <person name="Peeters C."/>
        </authorList>
    </citation>
    <scope>NUCLEOTIDE SEQUENCE [LARGE SCALE GENOMIC DNA]</scope>
    <source>
        <strain evidence="1">LMG 29325</strain>
    </source>
</reference>
<dbReference type="EMBL" id="FCOJ02000008">
    <property type="protein sequence ID" value="SAK51054.1"/>
    <property type="molecule type" value="Genomic_DNA"/>
</dbReference>
<sequence length="356" mass="41066">MKLKTAMQCLAPSNQRHWEPGEYRQLAHELTSFMEWLLSNEQSPPNTSFVRRCDQWMDLYWPGYAYSPDWQLFFDCFARHPLGEIRLTAVSAAPMAMQRDEYLFSDFANQLRTAAVLSNLRKRLWERHDNLRVQAESISTSLQTLRAADKRLLPLRLDLFYGESSAFAEDAMPRHAWGAFSKQQAATPHAYHPVWEVRARVDIAQAIHDRERFFGNRMGQDADLFDGLVDYICKTETGGEHHANHHHCLLFFDADRVNASASDRKVYLVQDRWSRVTGGCGVVFDCRNRGDVEKLRAEGRWALDPLEPGDEVQYARLERYVVGYFAKDDGQMLRVKPTAKARALTMGQYERAGGIR</sequence>
<name>A0A157ZZS7_9BURK</name>
<organism evidence="1 2">
    <name type="scientific">Caballeronia glebae</name>
    <dbReference type="NCBI Taxonomy" id="1777143"/>
    <lineage>
        <taxon>Bacteria</taxon>
        <taxon>Pseudomonadati</taxon>
        <taxon>Pseudomonadota</taxon>
        <taxon>Betaproteobacteria</taxon>
        <taxon>Burkholderiales</taxon>
        <taxon>Burkholderiaceae</taxon>
        <taxon>Caballeronia</taxon>
    </lineage>
</organism>
<comment type="caution">
    <text evidence="1">The sequence shown here is derived from an EMBL/GenBank/DDBJ whole genome shotgun (WGS) entry which is preliminary data.</text>
</comment>
<keyword evidence="2" id="KW-1185">Reference proteome</keyword>
<dbReference type="RefSeq" id="WP_143756684.1">
    <property type="nucleotide sequence ID" value="NZ_FCOJ02000008.1"/>
</dbReference>
<evidence type="ECO:0000313" key="1">
    <source>
        <dbReference type="EMBL" id="SAK51054.1"/>
    </source>
</evidence>
<accession>A0A157ZZS7</accession>
<proteinExistence type="predicted"/>
<dbReference type="OrthoDB" id="8592743at2"/>
<protein>
    <submittedName>
        <fullName evidence="1">Uncharacterized protein</fullName>
    </submittedName>
</protein>